<name>A0AA39Y6M1_9PEZI</name>
<sequence>MSFSVLREGQALLSMMDQMGPIDQGETSLNNQPGQEIQDDSEDLFGSDEQDDPFITNDELHFQYPSDSPSAAFDGFELTLPQPQNGKPQGEPAAGLELPMLEQWTAPQSQQQQEQPQAQQLPPQDLQLLQLEPLLEFNQSEQYPSLQSPQFPGNAFVDFSGVNQHDYGQPTSYAQPGYVQQGYPQQEFFQLDRSNTMSPSSPKSHPRRRQMGHVPPNVPEVNAYGFAPAGPSTRRTRSITRSMTLGQQPQLGPGIGQFGSQQYFPPQQQGYQTVRKPPAPPKEMPPPPPPQVNGRKINVNRKLKDDPSNQPSLVYEKLPPVAPWGPLDAKDEPIFKYFQDSPELWPQRSYTRQEIIMFLLGQHEVLPISGPRRRPRDDQIRNPPRAGKLTVWVQNTPAQSNTRYRAGESSGKCRYADCPVKNKTILKGFFRVAFDENSELTSNGTADPFHNAGYMHLFCFEEIFDLGFLVHWADLLWGFEVLPDARVLPKENKNRMSLTRDHQELLDVFHEWQGEQAMRVFPKVQKVASKQPDGISVGAMGTVKKRSPNDYLWRRLTKMHLDLEVDGRGATRKQRGGAHIGEHVGDLRKFLQLKTAMKRRRQDDDSEEEEEREPEVELQPPPRKRKAPSKPAAQPKQANVNTAAAKSKPPAPYADISPLSPEMQQFVGNYLTQNNLPSGYGNGYIPSGNGYVPNGNGYIANGYYPGPPPPPFNPTPPRQSPPNHFEQLRQINTQQQNRPLTRAMSKASASAAQSALASPEHMSRQTMEDLVEIVAPQPPHVREQIISGAPPHAGQLLQSRLPTSPTLMVSGNLTGRFPHQDNLEDRVGALNKRDRRDVSKYVEKREEEKDPRRTHTD</sequence>
<feature type="region of interest" description="Disordered" evidence="1">
    <location>
        <begin position="193"/>
        <end position="237"/>
    </location>
</feature>
<proteinExistence type="predicted"/>
<evidence type="ECO:0000313" key="3">
    <source>
        <dbReference type="Proteomes" id="UP001174936"/>
    </source>
</evidence>
<dbReference type="Proteomes" id="UP001174936">
    <property type="component" value="Unassembled WGS sequence"/>
</dbReference>
<evidence type="ECO:0000256" key="1">
    <source>
        <dbReference type="SAM" id="MobiDB-lite"/>
    </source>
</evidence>
<dbReference type="EMBL" id="JAULSV010000004">
    <property type="protein sequence ID" value="KAK0645837.1"/>
    <property type="molecule type" value="Genomic_DNA"/>
</dbReference>
<evidence type="ECO:0000313" key="2">
    <source>
        <dbReference type="EMBL" id="KAK0645837.1"/>
    </source>
</evidence>
<dbReference type="AlphaFoldDB" id="A0AA39Y6M1"/>
<feature type="region of interest" description="Disordered" evidence="1">
    <location>
        <begin position="735"/>
        <end position="761"/>
    </location>
</feature>
<accession>A0AA39Y6M1</accession>
<comment type="caution">
    <text evidence="2">The sequence shown here is derived from an EMBL/GenBank/DDBJ whole genome shotgun (WGS) entry which is preliminary data.</text>
</comment>
<feature type="compositionally biased region" description="Low complexity" evidence="1">
    <location>
        <begin position="743"/>
        <end position="758"/>
    </location>
</feature>
<keyword evidence="3" id="KW-1185">Reference proteome</keyword>
<feature type="compositionally biased region" description="Low complexity" evidence="1">
    <location>
        <begin position="629"/>
        <end position="648"/>
    </location>
</feature>
<feature type="compositionally biased region" description="Pro residues" evidence="1">
    <location>
        <begin position="277"/>
        <end position="291"/>
    </location>
</feature>
<organism evidence="2 3">
    <name type="scientific">Cercophora newfieldiana</name>
    <dbReference type="NCBI Taxonomy" id="92897"/>
    <lineage>
        <taxon>Eukaryota</taxon>
        <taxon>Fungi</taxon>
        <taxon>Dikarya</taxon>
        <taxon>Ascomycota</taxon>
        <taxon>Pezizomycotina</taxon>
        <taxon>Sordariomycetes</taxon>
        <taxon>Sordariomycetidae</taxon>
        <taxon>Sordariales</taxon>
        <taxon>Lasiosphaeriaceae</taxon>
        <taxon>Cercophora</taxon>
    </lineage>
</organism>
<feature type="region of interest" description="Disordered" evidence="1">
    <location>
        <begin position="814"/>
        <end position="857"/>
    </location>
</feature>
<feature type="compositionally biased region" description="Polar residues" evidence="1">
    <location>
        <begin position="25"/>
        <end position="35"/>
    </location>
</feature>
<reference evidence="2" key="1">
    <citation type="submission" date="2023-06" db="EMBL/GenBank/DDBJ databases">
        <title>Genome-scale phylogeny and comparative genomics of the fungal order Sordariales.</title>
        <authorList>
            <consortium name="Lawrence Berkeley National Laboratory"/>
            <person name="Hensen N."/>
            <person name="Bonometti L."/>
            <person name="Westerberg I."/>
            <person name="Brannstrom I.O."/>
            <person name="Guillou S."/>
            <person name="Cros-Aarteil S."/>
            <person name="Calhoun S."/>
            <person name="Haridas S."/>
            <person name="Kuo A."/>
            <person name="Mondo S."/>
            <person name="Pangilinan J."/>
            <person name="Riley R."/>
            <person name="Labutti K."/>
            <person name="Andreopoulos B."/>
            <person name="Lipzen A."/>
            <person name="Chen C."/>
            <person name="Yanf M."/>
            <person name="Daum C."/>
            <person name="Ng V."/>
            <person name="Clum A."/>
            <person name="Steindorff A."/>
            <person name="Ohm R."/>
            <person name="Martin F."/>
            <person name="Silar P."/>
            <person name="Natvig D."/>
            <person name="Lalanne C."/>
            <person name="Gautier V."/>
            <person name="Ament-Velasquez S.L."/>
            <person name="Kruys A."/>
            <person name="Hutchinson M.I."/>
            <person name="Powell A.J."/>
            <person name="Barry K."/>
            <person name="Miller A.N."/>
            <person name="Grigoriev I.V."/>
            <person name="Debuchy R."/>
            <person name="Gladieux P."/>
            <person name="Thoren M.H."/>
            <person name="Johannesson H."/>
        </authorList>
    </citation>
    <scope>NUCLEOTIDE SEQUENCE</scope>
    <source>
        <strain evidence="2">SMH2532-1</strain>
    </source>
</reference>
<gene>
    <name evidence="2" type="ORF">B0T16DRAFT_457828</name>
</gene>
<feature type="region of interest" description="Disordered" evidence="1">
    <location>
        <begin position="596"/>
        <end position="658"/>
    </location>
</feature>
<feature type="compositionally biased region" description="Acidic residues" evidence="1">
    <location>
        <begin position="604"/>
        <end position="616"/>
    </location>
</feature>
<feature type="compositionally biased region" description="Basic and acidic residues" evidence="1">
    <location>
        <begin position="818"/>
        <end position="857"/>
    </location>
</feature>
<feature type="region of interest" description="Disordered" evidence="1">
    <location>
        <begin position="14"/>
        <end position="96"/>
    </location>
</feature>
<feature type="region of interest" description="Disordered" evidence="1">
    <location>
        <begin position="251"/>
        <end position="295"/>
    </location>
</feature>
<feature type="compositionally biased region" description="Acidic residues" evidence="1">
    <location>
        <begin position="37"/>
        <end position="52"/>
    </location>
</feature>
<feature type="compositionally biased region" description="Low complexity" evidence="1">
    <location>
        <begin position="251"/>
        <end position="272"/>
    </location>
</feature>
<protein>
    <submittedName>
        <fullName evidence="2">Uncharacterized protein</fullName>
    </submittedName>
</protein>